<accession>A0AAE1BC05</accession>
<reference evidence="2" key="1">
    <citation type="journal article" date="2023" name="G3 (Bethesda)">
        <title>A reference genome for the long-term kleptoplast-retaining sea slug Elysia crispata morphotype clarki.</title>
        <authorList>
            <person name="Eastman K.E."/>
            <person name="Pendleton A.L."/>
            <person name="Shaikh M.A."/>
            <person name="Suttiyut T."/>
            <person name="Ogas R."/>
            <person name="Tomko P."/>
            <person name="Gavelis G."/>
            <person name="Widhalm J.R."/>
            <person name="Wisecaver J.H."/>
        </authorList>
    </citation>
    <scope>NUCLEOTIDE SEQUENCE</scope>
    <source>
        <strain evidence="2">ECLA1</strain>
    </source>
</reference>
<sequence>MEPNGTGRRPPHRFPSYAVHEMLECLENLSNDSDSDNLLSDDDDSPYAGSRSSSNSSSSESETDYDYARSKSKCSNRGALPTTQSEKHHRFYTSMPLLKHLKTRGFYYTGSVDVRRNDFPPEIKTLKLDFLKIKRYLFEAD</sequence>
<evidence type="ECO:0000313" key="3">
    <source>
        <dbReference type="Proteomes" id="UP001283361"/>
    </source>
</evidence>
<comment type="caution">
    <text evidence="2">The sequence shown here is derived from an EMBL/GenBank/DDBJ whole genome shotgun (WGS) entry which is preliminary data.</text>
</comment>
<evidence type="ECO:0000313" key="2">
    <source>
        <dbReference type="EMBL" id="KAK3803330.1"/>
    </source>
</evidence>
<organism evidence="2 3">
    <name type="scientific">Elysia crispata</name>
    <name type="common">lettuce slug</name>
    <dbReference type="NCBI Taxonomy" id="231223"/>
    <lineage>
        <taxon>Eukaryota</taxon>
        <taxon>Metazoa</taxon>
        <taxon>Spiralia</taxon>
        <taxon>Lophotrochozoa</taxon>
        <taxon>Mollusca</taxon>
        <taxon>Gastropoda</taxon>
        <taxon>Heterobranchia</taxon>
        <taxon>Euthyneura</taxon>
        <taxon>Panpulmonata</taxon>
        <taxon>Sacoglossa</taxon>
        <taxon>Placobranchoidea</taxon>
        <taxon>Plakobranchidae</taxon>
        <taxon>Elysia</taxon>
    </lineage>
</organism>
<dbReference type="AlphaFoldDB" id="A0AAE1BC05"/>
<keyword evidence="3" id="KW-1185">Reference proteome</keyword>
<proteinExistence type="predicted"/>
<feature type="region of interest" description="Disordered" evidence="1">
    <location>
        <begin position="30"/>
        <end position="88"/>
    </location>
</feature>
<dbReference type="Proteomes" id="UP001283361">
    <property type="component" value="Unassembled WGS sequence"/>
</dbReference>
<feature type="compositionally biased region" description="Low complexity" evidence="1">
    <location>
        <begin position="50"/>
        <end position="60"/>
    </location>
</feature>
<feature type="compositionally biased region" description="Acidic residues" evidence="1">
    <location>
        <begin position="33"/>
        <end position="45"/>
    </location>
</feature>
<name>A0AAE1BC05_9GAST</name>
<evidence type="ECO:0000256" key="1">
    <source>
        <dbReference type="SAM" id="MobiDB-lite"/>
    </source>
</evidence>
<dbReference type="EMBL" id="JAWDGP010000157">
    <property type="protein sequence ID" value="KAK3803330.1"/>
    <property type="molecule type" value="Genomic_DNA"/>
</dbReference>
<protein>
    <submittedName>
        <fullName evidence="2">Uncharacterized protein</fullName>
    </submittedName>
</protein>
<gene>
    <name evidence="2" type="ORF">RRG08_065467</name>
</gene>